<dbReference type="PANTHER" id="PTHR43004">
    <property type="entry name" value="TRK SYSTEM POTASSIUM UPTAKE PROTEIN"/>
    <property type="match status" value="1"/>
</dbReference>
<evidence type="ECO:0000313" key="8">
    <source>
        <dbReference type="Proteomes" id="UP001147782"/>
    </source>
</evidence>
<dbReference type="PANTHER" id="PTHR43004:SF5">
    <property type="entry name" value="FAD-BINDING DOMAIN-CONTAINING PROTEIN"/>
    <property type="match status" value="1"/>
</dbReference>
<feature type="domain" description="FAD-binding" evidence="5">
    <location>
        <begin position="6"/>
        <end position="362"/>
    </location>
</feature>
<dbReference type="InterPro" id="IPR050641">
    <property type="entry name" value="RIFMO-like"/>
</dbReference>
<dbReference type="SUPFAM" id="SSF54373">
    <property type="entry name" value="FAD-linked reductases, C-terminal domain"/>
    <property type="match status" value="1"/>
</dbReference>
<evidence type="ECO:0000256" key="3">
    <source>
        <dbReference type="ARBA" id="ARBA00022827"/>
    </source>
</evidence>
<dbReference type="Pfam" id="PF01494">
    <property type="entry name" value="FAD_binding_3"/>
    <property type="match status" value="1"/>
</dbReference>
<dbReference type="Gene3D" id="3.50.50.60">
    <property type="entry name" value="FAD/NAD(P)-binding domain"/>
    <property type="match status" value="1"/>
</dbReference>
<keyword evidence="2" id="KW-0285">Flavoprotein</keyword>
<keyword evidence="3" id="KW-0274">FAD</keyword>
<feature type="domain" description="Phenol hydroxylase-like C-terminal dimerisation" evidence="6">
    <location>
        <begin position="518"/>
        <end position="565"/>
    </location>
</feature>
<dbReference type="AlphaFoldDB" id="A0A9W9RF96"/>
<dbReference type="GO" id="GO:0071949">
    <property type="term" value="F:FAD binding"/>
    <property type="evidence" value="ECO:0007669"/>
    <property type="project" value="InterPro"/>
</dbReference>
<dbReference type="PRINTS" id="PR00420">
    <property type="entry name" value="RNGMNOXGNASE"/>
</dbReference>
<keyword evidence="4" id="KW-0560">Oxidoreductase</keyword>
<dbReference type="InterPro" id="IPR038220">
    <property type="entry name" value="PHOX_C_sf"/>
</dbReference>
<evidence type="ECO:0008006" key="9">
    <source>
        <dbReference type="Google" id="ProtNLM"/>
    </source>
</evidence>
<dbReference type="EMBL" id="JAPZBS010000009">
    <property type="protein sequence ID" value="KAJ5359016.1"/>
    <property type="molecule type" value="Genomic_DNA"/>
</dbReference>
<dbReference type="Pfam" id="PF07976">
    <property type="entry name" value="Phe_hydrox_dim"/>
    <property type="match status" value="1"/>
</dbReference>
<dbReference type="Gene3D" id="3.30.9.10">
    <property type="entry name" value="D-Amino Acid Oxidase, subunit A, domain 2"/>
    <property type="match status" value="1"/>
</dbReference>
<dbReference type="GO" id="GO:0016709">
    <property type="term" value="F:oxidoreductase activity, acting on paired donors, with incorporation or reduction of molecular oxygen, NAD(P)H as one donor, and incorporation of one atom of oxygen"/>
    <property type="evidence" value="ECO:0007669"/>
    <property type="project" value="UniProtKB-ARBA"/>
</dbReference>
<dbReference type="Gene3D" id="3.40.30.20">
    <property type="match status" value="1"/>
</dbReference>
<dbReference type="OrthoDB" id="1716816at2759"/>
<comment type="caution">
    <text evidence="7">The sequence shown here is derived from an EMBL/GenBank/DDBJ whole genome shotgun (WGS) entry which is preliminary data.</text>
</comment>
<dbReference type="SUPFAM" id="SSF51905">
    <property type="entry name" value="FAD/NAD(P)-binding domain"/>
    <property type="match status" value="1"/>
</dbReference>
<dbReference type="RefSeq" id="XP_056550302.1">
    <property type="nucleotide sequence ID" value="XM_056704342.1"/>
</dbReference>
<dbReference type="SUPFAM" id="SSF52833">
    <property type="entry name" value="Thioredoxin-like"/>
    <property type="match status" value="1"/>
</dbReference>
<reference evidence="7" key="1">
    <citation type="submission" date="2022-11" db="EMBL/GenBank/DDBJ databases">
        <authorList>
            <person name="Petersen C."/>
        </authorList>
    </citation>
    <scope>NUCLEOTIDE SEQUENCE</scope>
    <source>
        <strain evidence="7">IBT 29864</strain>
    </source>
</reference>
<evidence type="ECO:0000256" key="2">
    <source>
        <dbReference type="ARBA" id="ARBA00022630"/>
    </source>
</evidence>
<reference evidence="7" key="2">
    <citation type="journal article" date="2023" name="IMA Fungus">
        <title>Comparative genomic study of the Penicillium genus elucidates a diverse pangenome and 15 lateral gene transfer events.</title>
        <authorList>
            <person name="Petersen C."/>
            <person name="Sorensen T."/>
            <person name="Nielsen M.R."/>
            <person name="Sondergaard T.E."/>
            <person name="Sorensen J.L."/>
            <person name="Fitzpatrick D.A."/>
            <person name="Frisvad J.C."/>
            <person name="Nielsen K.L."/>
        </authorList>
    </citation>
    <scope>NUCLEOTIDE SEQUENCE</scope>
    <source>
        <strain evidence="7">IBT 29864</strain>
    </source>
</reference>
<keyword evidence="8" id="KW-1185">Reference proteome</keyword>
<comment type="similarity">
    <text evidence="1">Belongs to the PheA/TfdB FAD monooxygenase family.</text>
</comment>
<proteinExistence type="inferred from homology"/>
<accession>A0A9W9RF96</accession>
<dbReference type="InterPro" id="IPR036188">
    <property type="entry name" value="FAD/NAD-bd_sf"/>
</dbReference>
<dbReference type="Proteomes" id="UP001147782">
    <property type="component" value="Unassembled WGS sequence"/>
</dbReference>
<evidence type="ECO:0000313" key="7">
    <source>
        <dbReference type="EMBL" id="KAJ5359016.1"/>
    </source>
</evidence>
<protein>
    <recommendedName>
        <fullName evidence="9">FAD-binding domain-containing protein</fullName>
    </recommendedName>
</protein>
<dbReference type="InterPro" id="IPR012941">
    <property type="entry name" value="Phe_hydrox_C_dim_dom"/>
</dbReference>
<gene>
    <name evidence="7" type="ORF">N7496_011429</name>
</gene>
<dbReference type="InterPro" id="IPR002938">
    <property type="entry name" value="FAD-bd"/>
</dbReference>
<dbReference type="InterPro" id="IPR036249">
    <property type="entry name" value="Thioredoxin-like_sf"/>
</dbReference>
<dbReference type="GeneID" id="81443521"/>
<evidence type="ECO:0000259" key="5">
    <source>
        <dbReference type="Pfam" id="PF01494"/>
    </source>
</evidence>
<evidence type="ECO:0000256" key="1">
    <source>
        <dbReference type="ARBA" id="ARBA00007801"/>
    </source>
</evidence>
<name>A0A9W9RF96_9EURO</name>
<evidence type="ECO:0000256" key="4">
    <source>
        <dbReference type="ARBA" id="ARBA00023002"/>
    </source>
</evidence>
<sequence length="567" mass="62329">MTAAIETDVLIVGGGPVGLLTAYGLARQGVDSIVVEKNNKNEQAMYGRATTLYPRTLEMLDQLELLDEMNQIGFVARNSVTYKDGKLVTSRGWHVMFERMHGTFLDYCLNIRQKFSENVYRDAYSRIGGKPFIGWKLEDFTLDNSVEDDFKVTSHLTEISSGDSVTVKSKYIVGADGGSSLVRRLAGVPFEGDRTDFKWVRIDGYFKTNMPNADVGFASIESKSHGNVLWVQLDHGVKRIGFAMTEEMLAKYGSNLTEEQAVAEAVKSMEPFTLEVEKVEWWTLYSINQRVADAFFANDRVLLAGDACHTHSSGAAQGMNTGVHDAVNLAWKLGGAVKGWYGPEVLQTYEDERRPAAQHLIELDKAFSATISGTVPEQYKGSRLNANELFTKLFDETILFNIGLGISYGENAINKAPSTGMISAGRRGPDALIMAPGSRVPMRLYQVTKNTGQWCIIVFAGRPDVTRDVLSKSVSELNTTRARLPEKMIRFITLFAGSVDGGDSAFGNPRIGNIYYDLDRSAHDRYSIATAKGGVVILRPDGILGNATSLDDIDAVKDFFAGFAVSA</sequence>
<evidence type="ECO:0000259" key="6">
    <source>
        <dbReference type="Pfam" id="PF07976"/>
    </source>
</evidence>
<organism evidence="7 8">
    <name type="scientific">Penicillium cataractarum</name>
    <dbReference type="NCBI Taxonomy" id="2100454"/>
    <lineage>
        <taxon>Eukaryota</taxon>
        <taxon>Fungi</taxon>
        <taxon>Dikarya</taxon>
        <taxon>Ascomycota</taxon>
        <taxon>Pezizomycotina</taxon>
        <taxon>Eurotiomycetes</taxon>
        <taxon>Eurotiomycetidae</taxon>
        <taxon>Eurotiales</taxon>
        <taxon>Aspergillaceae</taxon>
        <taxon>Penicillium</taxon>
    </lineage>
</organism>